<dbReference type="Pfam" id="PF20065">
    <property type="entry name" value="DUF6464"/>
    <property type="match status" value="1"/>
</dbReference>
<comment type="caution">
    <text evidence="1">The sequence shown here is derived from an EMBL/GenBank/DDBJ whole genome shotgun (WGS) entry which is preliminary data.</text>
</comment>
<evidence type="ECO:0000313" key="2">
    <source>
        <dbReference type="Proteomes" id="UP000830835"/>
    </source>
</evidence>
<gene>
    <name evidence="1" type="ORF">JX360_06850</name>
</gene>
<reference evidence="1" key="1">
    <citation type="submission" date="2021-02" db="EMBL/GenBank/DDBJ databases">
        <title>The CRISPR/cas machinery reduction and long-range gene transfer in the hot spring cyanobacterium Synechococcus.</title>
        <authorList>
            <person name="Dvorak P."/>
            <person name="Jahodarova E."/>
            <person name="Hasler P."/>
            <person name="Poulickova A."/>
        </authorList>
    </citation>
    <scope>NUCLEOTIDE SEQUENCE</scope>
    <source>
        <strain evidence="1">Rupite</strain>
    </source>
</reference>
<dbReference type="RefSeq" id="WP_244349900.1">
    <property type="nucleotide sequence ID" value="NZ_JAFIRA010000013.1"/>
</dbReference>
<dbReference type="Proteomes" id="UP000830835">
    <property type="component" value="Unassembled WGS sequence"/>
</dbReference>
<proteinExistence type="predicted"/>
<keyword evidence="2" id="KW-1185">Reference proteome</keyword>
<evidence type="ECO:0000313" key="1">
    <source>
        <dbReference type="EMBL" id="MCJ2542625.1"/>
    </source>
</evidence>
<dbReference type="InterPro" id="IPR045589">
    <property type="entry name" value="DUF6464"/>
</dbReference>
<sequence>MDFEKLLEEWVAAFTEAAEDSLASLETFLIELAGQLAVPLEETFNQWEQFWGVNEPEPDPERSNETFSTSSVYVSPIGFGGLVVYTYIASPPGCIGDPTCRYNAHSPELRCAVNPCGPCEGCPHYEKADV</sequence>
<accession>A0ABT0CA20</accession>
<organism evidence="1 2">
    <name type="scientific">Thermostichus vulcanus str. 'Rupite'</name>
    <dbReference type="NCBI Taxonomy" id="2813851"/>
    <lineage>
        <taxon>Bacteria</taxon>
        <taxon>Bacillati</taxon>
        <taxon>Cyanobacteriota</taxon>
        <taxon>Cyanophyceae</taxon>
        <taxon>Thermostichales</taxon>
        <taxon>Thermostichaceae</taxon>
        <taxon>Thermostichus</taxon>
    </lineage>
</organism>
<dbReference type="EMBL" id="JAFIRA010000013">
    <property type="protein sequence ID" value="MCJ2542625.1"/>
    <property type="molecule type" value="Genomic_DNA"/>
</dbReference>
<protein>
    <submittedName>
        <fullName evidence="1">Uncharacterized protein</fullName>
    </submittedName>
</protein>
<name>A0ABT0CA20_THEVL</name>